<dbReference type="InterPro" id="IPR013762">
    <property type="entry name" value="Integrase-like_cat_sf"/>
</dbReference>
<sequence length="387" mass="44526">MAHIRKRGKTYSYTVDMGVDPVTGKRRQLHKGGFTRKKDAEAAARKVELSLDENRFIEPSKKKFSDFIDEWFNNHYKNRIRNTTAVSRRYLIEKHILQNNSLCNKAISEISTADLDAYYNEKLALGYSGSYVRQIHQIINRAFDQAVRWKKLSENPAVDTDPPSIRKKELPIWSIAHIQTFLAACRKEPHYVTFLLAIYTGMRKGEILGLRWDDVDMKNGKIQVNKSLSYIPEEGYQLGSLKTPKSKRLIPIPEFVINELITHKGNQNNWKRLVGESFVDQDLVICTAEGSAVDPRNLSRVMNRIVRSVNVPKIRFHDLRHTHASILVSKGVDVVRISARMGHANPKITLEYYAHLLPNENDDVADIFHNAIQDSSDIREDKDDKEM</sequence>
<dbReference type="InterPro" id="IPR002104">
    <property type="entry name" value="Integrase_catalytic"/>
</dbReference>
<keyword evidence="3 5" id="KW-0238">DNA-binding</keyword>
<evidence type="ECO:0000256" key="1">
    <source>
        <dbReference type="ARBA" id="ARBA00008857"/>
    </source>
</evidence>
<evidence type="ECO:0000256" key="4">
    <source>
        <dbReference type="ARBA" id="ARBA00023172"/>
    </source>
</evidence>
<dbReference type="Pfam" id="PF00589">
    <property type="entry name" value="Phage_integrase"/>
    <property type="match status" value="1"/>
</dbReference>
<comment type="similarity">
    <text evidence="1">Belongs to the 'phage' integrase family.</text>
</comment>
<keyword evidence="2" id="KW-0229">DNA integration</keyword>
<proteinExistence type="inferred from homology"/>
<dbReference type="PANTHER" id="PTHR30349">
    <property type="entry name" value="PHAGE INTEGRASE-RELATED"/>
    <property type="match status" value="1"/>
</dbReference>
<dbReference type="SUPFAM" id="SSF56349">
    <property type="entry name" value="DNA breaking-rejoining enzymes"/>
    <property type="match status" value="1"/>
</dbReference>
<dbReference type="InterPro" id="IPR004107">
    <property type="entry name" value="Integrase_SAM-like_N"/>
</dbReference>
<dbReference type="PROSITE" id="PS51900">
    <property type="entry name" value="CB"/>
    <property type="match status" value="1"/>
</dbReference>
<evidence type="ECO:0000259" key="6">
    <source>
        <dbReference type="PROSITE" id="PS51898"/>
    </source>
</evidence>
<reference evidence="8" key="1">
    <citation type="submission" date="2023-03" db="EMBL/GenBank/DDBJ databases">
        <title>MT1 and MT2 Draft Genomes of Novel Species.</title>
        <authorList>
            <person name="Venkateswaran K."/>
        </authorList>
    </citation>
    <scope>NUCLEOTIDE SEQUENCE</scope>
    <source>
        <strain evidence="8">F6_3S_P_2</strain>
    </source>
</reference>
<feature type="domain" description="Tyr recombinase" evidence="6">
    <location>
        <begin position="168"/>
        <end position="366"/>
    </location>
</feature>
<dbReference type="RefSeq" id="WP_301243721.1">
    <property type="nucleotide sequence ID" value="NZ_JAROCC010000007.1"/>
</dbReference>
<dbReference type="EMBL" id="JAROCC010000007">
    <property type="protein sequence ID" value="MDN4607962.1"/>
    <property type="molecule type" value="Genomic_DNA"/>
</dbReference>
<evidence type="ECO:0000256" key="5">
    <source>
        <dbReference type="PROSITE-ProRule" id="PRU01248"/>
    </source>
</evidence>
<dbReference type="Proteomes" id="UP001175097">
    <property type="component" value="Unassembled WGS sequence"/>
</dbReference>
<dbReference type="PANTHER" id="PTHR30349:SF64">
    <property type="entry name" value="PROPHAGE INTEGRASE INTD-RELATED"/>
    <property type="match status" value="1"/>
</dbReference>
<organism evidence="8 9">
    <name type="scientific">Sporosarcina highlanderae</name>
    <dbReference type="NCBI Taxonomy" id="3035916"/>
    <lineage>
        <taxon>Bacteria</taxon>
        <taxon>Bacillati</taxon>
        <taxon>Bacillota</taxon>
        <taxon>Bacilli</taxon>
        <taxon>Bacillales</taxon>
        <taxon>Caryophanaceae</taxon>
        <taxon>Sporosarcina</taxon>
    </lineage>
</organism>
<evidence type="ECO:0000259" key="7">
    <source>
        <dbReference type="PROSITE" id="PS51900"/>
    </source>
</evidence>
<feature type="domain" description="Core-binding (CB)" evidence="7">
    <location>
        <begin position="62"/>
        <end position="147"/>
    </location>
</feature>
<name>A0ABT8JSH9_9BACL</name>
<dbReference type="Pfam" id="PF14657">
    <property type="entry name" value="Arm-DNA-bind_4"/>
    <property type="match status" value="1"/>
</dbReference>
<dbReference type="InterPro" id="IPR010998">
    <property type="entry name" value="Integrase_recombinase_N"/>
</dbReference>
<keyword evidence="4" id="KW-0233">DNA recombination</keyword>
<dbReference type="InterPro" id="IPR050090">
    <property type="entry name" value="Tyrosine_recombinase_XerCD"/>
</dbReference>
<comment type="caution">
    <text evidence="8">The sequence shown here is derived from an EMBL/GenBank/DDBJ whole genome shotgun (WGS) entry which is preliminary data.</text>
</comment>
<dbReference type="InterPro" id="IPR028259">
    <property type="entry name" value="AP2-like_int_N"/>
</dbReference>
<evidence type="ECO:0000313" key="9">
    <source>
        <dbReference type="Proteomes" id="UP001175097"/>
    </source>
</evidence>
<dbReference type="Pfam" id="PF14659">
    <property type="entry name" value="Phage_int_SAM_3"/>
    <property type="match status" value="1"/>
</dbReference>
<dbReference type="CDD" id="cd01189">
    <property type="entry name" value="INT_ICEBs1_C_like"/>
    <property type="match status" value="1"/>
</dbReference>
<protein>
    <submittedName>
        <fullName evidence="8">Site-specific integrase</fullName>
    </submittedName>
</protein>
<dbReference type="PROSITE" id="PS51898">
    <property type="entry name" value="TYR_RECOMBINASE"/>
    <property type="match status" value="1"/>
</dbReference>
<evidence type="ECO:0000313" key="8">
    <source>
        <dbReference type="EMBL" id="MDN4607962.1"/>
    </source>
</evidence>
<dbReference type="InterPro" id="IPR044068">
    <property type="entry name" value="CB"/>
</dbReference>
<keyword evidence="9" id="KW-1185">Reference proteome</keyword>
<dbReference type="InterPro" id="IPR011010">
    <property type="entry name" value="DNA_brk_join_enz"/>
</dbReference>
<dbReference type="Gene3D" id="1.10.443.10">
    <property type="entry name" value="Intergrase catalytic core"/>
    <property type="match status" value="1"/>
</dbReference>
<evidence type="ECO:0000256" key="2">
    <source>
        <dbReference type="ARBA" id="ARBA00022908"/>
    </source>
</evidence>
<dbReference type="Gene3D" id="1.10.150.130">
    <property type="match status" value="1"/>
</dbReference>
<gene>
    <name evidence="8" type="ORF">P5G49_10840</name>
</gene>
<accession>A0ABT8JSH9</accession>
<evidence type="ECO:0000256" key="3">
    <source>
        <dbReference type="ARBA" id="ARBA00023125"/>
    </source>
</evidence>